<evidence type="ECO:0000259" key="1">
    <source>
        <dbReference type="SMART" id="SM00226"/>
    </source>
</evidence>
<dbReference type="Proteomes" id="UP000061382">
    <property type="component" value="Chromosome"/>
</dbReference>
<dbReference type="SMART" id="SM00226">
    <property type="entry name" value="LMWPc"/>
    <property type="match status" value="1"/>
</dbReference>
<dbReference type="KEGG" id="rti:DC20_13880"/>
<dbReference type="InterPro" id="IPR016919">
    <property type="entry name" value="UCP029416_PTP"/>
</dbReference>
<organism evidence="2 3">
    <name type="scientific">Rufibacter tibetensis</name>
    <dbReference type="NCBI Taxonomy" id="512763"/>
    <lineage>
        <taxon>Bacteria</taxon>
        <taxon>Pseudomonadati</taxon>
        <taxon>Bacteroidota</taxon>
        <taxon>Cytophagia</taxon>
        <taxon>Cytophagales</taxon>
        <taxon>Hymenobacteraceae</taxon>
        <taxon>Rufibacter</taxon>
    </lineage>
</organism>
<dbReference type="PIRSF" id="PIRSF029416">
    <property type="entry name" value="UCP029416_PTP"/>
    <property type="match status" value="1"/>
</dbReference>
<dbReference type="RefSeq" id="WP_062544386.1">
    <property type="nucleotide sequence ID" value="NZ_CP012643.1"/>
</dbReference>
<dbReference type="InterPro" id="IPR023485">
    <property type="entry name" value="Ptyr_pPase"/>
</dbReference>
<dbReference type="OrthoDB" id="7210484at2"/>
<name>A0A0P0CZA4_9BACT</name>
<accession>A0A0P0CZA4</accession>
<keyword evidence="3" id="KW-1185">Reference proteome</keyword>
<feature type="domain" description="Phosphotyrosine protein phosphatase I" evidence="1">
    <location>
        <begin position="1"/>
        <end position="107"/>
    </location>
</feature>
<dbReference type="PATRIC" id="fig|512763.3.peg.3049"/>
<dbReference type="EMBL" id="CP012643">
    <property type="protein sequence ID" value="ALI99862.1"/>
    <property type="molecule type" value="Genomic_DNA"/>
</dbReference>
<dbReference type="Gene3D" id="3.40.50.2300">
    <property type="match status" value="1"/>
</dbReference>
<dbReference type="SUPFAM" id="SSF52788">
    <property type="entry name" value="Phosphotyrosine protein phosphatases I"/>
    <property type="match status" value="1"/>
</dbReference>
<dbReference type="STRING" id="512763.DC20_13880"/>
<reference evidence="2 3" key="1">
    <citation type="submission" date="2015-08" db="EMBL/GenBank/DDBJ databases">
        <title>Complete genome sequence of Rufibacter tibetensis strain 1351t, a radiation-resistant bacterium from tibet plateau.</title>
        <authorList>
            <person name="Dai J."/>
        </authorList>
    </citation>
    <scope>NUCLEOTIDE SEQUENCE [LARGE SCALE GENOMIC DNA]</scope>
    <source>
        <strain evidence="2 3">1351</strain>
    </source>
</reference>
<evidence type="ECO:0000313" key="2">
    <source>
        <dbReference type="EMBL" id="ALI99862.1"/>
    </source>
</evidence>
<dbReference type="InterPro" id="IPR036196">
    <property type="entry name" value="Ptyr_pPase_sf"/>
</dbReference>
<proteinExistence type="predicted"/>
<gene>
    <name evidence="2" type="ORF">DC20_13880</name>
</gene>
<sequence length="107" mass="12491">MNVLFICSRNQWRSPTAEKVFQTYEGFTCRSAGTSDKARIKVNAKLLEWADLIFVMEKKHKQILISTYGTLVREKELYVLDIPDEYGYMDEELIQMLETSVSPLLYT</sequence>
<protein>
    <recommendedName>
        <fullName evidence="1">Phosphotyrosine protein phosphatase I domain-containing protein</fullName>
    </recommendedName>
</protein>
<dbReference type="AlphaFoldDB" id="A0A0P0CZA4"/>
<evidence type="ECO:0000313" key="3">
    <source>
        <dbReference type="Proteomes" id="UP000061382"/>
    </source>
</evidence>